<comment type="similarity">
    <text evidence="2">Belongs to the aminoglycoside phosphotransferase family.</text>
</comment>
<dbReference type="GO" id="GO:0005978">
    <property type="term" value="P:glycogen biosynthetic process"/>
    <property type="evidence" value="ECO:0007669"/>
    <property type="project" value="UniProtKB-UniPathway"/>
</dbReference>
<dbReference type="RefSeq" id="WP_091489474.1">
    <property type="nucleotide sequence ID" value="NZ_LT629692.1"/>
</dbReference>
<evidence type="ECO:0000256" key="3">
    <source>
        <dbReference type="ARBA" id="ARBA00011245"/>
    </source>
</evidence>
<comment type="pathway">
    <text evidence="1">Glycan biosynthesis; glycogen biosynthesis.</text>
</comment>
<dbReference type="EC" id="2.7.1.175" evidence="4"/>
<dbReference type="AlphaFoldDB" id="A0A1G7ZKL8"/>
<keyword evidence="11" id="KW-0320">Glycogen biosynthesis</keyword>
<protein>
    <recommendedName>
        <fullName evidence="5">Maltokinase</fullName>
        <ecNumber evidence="4">2.7.1.175</ecNumber>
    </recommendedName>
    <alternativeName>
        <fullName evidence="13">Maltose-1-phosphate synthase</fullName>
    </alternativeName>
</protein>
<evidence type="ECO:0000256" key="1">
    <source>
        <dbReference type="ARBA" id="ARBA00004964"/>
    </source>
</evidence>
<evidence type="ECO:0000256" key="14">
    <source>
        <dbReference type="ARBA" id="ARBA00049067"/>
    </source>
</evidence>
<dbReference type="GO" id="GO:0016301">
    <property type="term" value="F:kinase activity"/>
    <property type="evidence" value="ECO:0007669"/>
    <property type="project" value="UniProtKB-KW"/>
</dbReference>
<evidence type="ECO:0000256" key="10">
    <source>
        <dbReference type="ARBA" id="ARBA00022840"/>
    </source>
</evidence>
<keyword evidence="7" id="KW-0808">Transferase</keyword>
<evidence type="ECO:0000256" key="8">
    <source>
        <dbReference type="ARBA" id="ARBA00022741"/>
    </source>
</evidence>
<keyword evidence="17" id="KW-1185">Reference proteome</keyword>
<evidence type="ECO:0000259" key="15">
    <source>
        <dbReference type="Pfam" id="PF18085"/>
    </source>
</evidence>
<evidence type="ECO:0000256" key="12">
    <source>
        <dbReference type="ARBA" id="ARBA00023277"/>
    </source>
</evidence>
<evidence type="ECO:0000256" key="5">
    <source>
        <dbReference type="ARBA" id="ARBA00013882"/>
    </source>
</evidence>
<dbReference type="Proteomes" id="UP000199009">
    <property type="component" value="Chromosome I"/>
</dbReference>
<dbReference type="STRING" id="370764.SAMN04489810_2084"/>
<reference evidence="16 17" key="1">
    <citation type="submission" date="2016-10" db="EMBL/GenBank/DDBJ databases">
        <authorList>
            <person name="de Groot N.N."/>
        </authorList>
    </citation>
    <scope>NUCLEOTIDE SEQUENCE [LARGE SCALE GENOMIC DNA]</scope>
    <source>
        <strain evidence="16 17">DSM 23142</strain>
    </source>
</reference>
<evidence type="ECO:0000256" key="4">
    <source>
        <dbReference type="ARBA" id="ARBA00011962"/>
    </source>
</evidence>
<keyword evidence="6" id="KW-0321">Glycogen metabolism</keyword>
<evidence type="ECO:0000256" key="11">
    <source>
        <dbReference type="ARBA" id="ARBA00023056"/>
    </source>
</evidence>
<keyword evidence="12" id="KW-0119">Carbohydrate metabolism</keyword>
<evidence type="ECO:0000256" key="7">
    <source>
        <dbReference type="ARBA" id="ARBA00022679"/>
    </source>
</evidence>
<accession>A0A1G7ZKL8</accession>
<dbReference type="Pfam" id="PF18085">
    <property type="entry name" value="Mak_N_cap"/>
    <property type="match status" value="1"/>
</dbReference>
<sequence>MDSTLACLAAWMPRQRWYSAKGRQPSLRLVGWWDPPTTTAVATEDDARVRTFLVADEGTLPEVLYQVPVVARPTASIDEASEHIIGSPEPGTTLLDGPFDPAFTSALLGLVTDGGQGTGPRTTALGHPHATVSTDGLVARVLSGEQSNTSLIYRRDDGVGPIICKLFRQLHPGLNPDIELQSALADAGSPHVPGAIGSIEGTWPDSATAGGSVTGSLAFAQEFLPGVEDAWRVALNAASSGDDFRAQAHALGAATADVHLSLAGLFPTQPATPEDRESTMVTWRQRLAIAIAEVPAIAARREAVEAVYARAAGTPWPAMQRIHGDYHLGQVLQVPDRGWVLLDFEGEPLRPMSERVRPDLALRDVAGMLRSFDYVAGSIGLGGADRPVDAVRAWAADARRAFVQGYAGRSGADLEDHSELLAALEVDKAVYEAIYESRNRPTWVAIPLAAITRLVDGPTPLL</sequence>
<evidence type="ECO:0000313" key="16">
    <source>
        <dbReference type="EMBL" id="SDH09234.1"/>
    </source>
</evidence>
<comment type="catalytic activity">
    <reaction evidence="14">
        <text>D-maltose + ATP = alpha-maltose 1-phosphate + ADP + H(+)</text>
        <dbReference type="Rhea" id="RHEA:31915"/>
        <dbReference type="ChEBI" id="CHEBI:15378"/>
        <dbReference type="ChEBI" id="CHEBI:17306"/>
        <dbReference type="ChEBI" id="CHEBI:30616"/>
        <dbReference type="ChEBI" id="CHEBI:63576"/>
        <dbReference type="ChEBI" id="CHEBI:456216"/>
        <dbReference type="EC" id="2.7.1.175"/>
    </reaction>
</comment>
<organism evidence="16 17">
    <name type="scientific">Microbacterium pygmaeum</name>
    <dbReference type="NCBI Taxonomy" id="370764"/>
    <lineage>
        <taxon>Bacteria</taxon>
        <taxon>Bacillati</taxon>
        <taxon>Actinomycetota</taxon>
        <taxon>Actinomycetes</taxon>
        <taxon>Micrococcales</taxon>
        <taxon>Microbacteriaceae</taxon>
        <taxon>Microbacterium</taxon>
    </lineage>
</organism>
<dbReference type="GO" id="GO:0005524">
    <property type="term" value="F:ATP binding"/>
    <property type="evidence" value="ECO:0007669"/>
    <property type="project" value="UniProtKB-KW"/>
</dbReference>
<keyword evidence="10" id="KW-0067">ATP-binding</keyword>
<name>A0A1G7ZKL8_9MICO</name>
<evidence type="ECO:0000256" key="13">
    <source>
        <dbReference type="ARBA" id="ARBA00031251"/>
    </source>
</evidence>
<evidence type="ECO:0000256" key="9">
    <source>
        <dbReference type="ARBA" id="ARBA00022777"/>
    </source>
</evidence>
<proteinExistence type="inferred from homology"/>
<dbReference type="InterPro" id="IPR011009">
    <property type="entry name" value="Kinase-like_dom_sf"/>
</dbReference>
<dbReference type="UniPathway" id="UPA00164"/>
<feature type="domain" description="Maltokinase N-terminal cap" evidence="15">
    <location>
        <begin position="11"/>
        <end position="100"/>
    </location>
</feature>
<evidence type="ECO:0000256" key="2">
    <source>
        <dbReference type="ARBA" id="ARBA00006219"/>
    </source>
</evidence>
<comment type="subunit">
    <text evidence="3">Monomer.</text>
</comment>
<dbReference type="OrthoDB" id="3787729at2"/>
<dbReference type="Gene3D" id="3.90.1200.10">
    <property type="match status" value="1"/>
</dbReference>
<keyword evidence="8" id="KW-0547">Nucleotide-binding</keyword>
<gene>
    <name evidence="16" type="ORF">SAMN04489810_2084</name>
</gene>
<evidence type="ECO:0000313" key="17">
    <source>
        <dbReference type="Proteomes" id="UP000199009"/>
    </source>
</evidence>
<dbReference type="EMBL" id="LT629692">
    <property type="protein sequence ID" value="SDH09234.1"/>
    <property type="molecule type" value="Genomic_DNA"/>
</dbReference>
<dbReference type="InterPro" id="IPR040999">
    <property type="entry name" value="Mak_N_cap"/>
</dbReference>
<dbReference type="SUPFAM" id="SSF56112">
    <property type="entry name" value="Protein kinase-like (PK-like)"/>
    <property type="match status" value="1"/>
</dbReference>
<evidence type="ECO:0000256" key="6">
    <source>
        <dbReference type="ARBA" id="ARBA00022600"/>
    </source>
</evidence>
<keyword evidence="9" id="KW-0418">Kinase</keyword>